<evidence type="ECO:0000256" key="6">
    <source>
        <dbReference type="ARBA" id="ARBA00025246"/>
    </source>
</evidence>
<evidence type="ECO:0000256" key="7">
    <source>
        <dbReference type="HAMAP-Rule" id="MF_00125"/>
    </source>
</evidence>
<keyword evidence="9" id="KW-0808">Transferase</keyword>
<evidence type="ECO:0000256" key="1">
    <source>
        <dbReference type="ARBA" id="ARBA00004496"/>
    </source>
</evidence>
<dbReference type="GO" id="GO:0016757">
    <property type="term" value="F:glycosyltransferase activity"/>
    <property type="evidence" value="ECO:0007669"/>
    <property type="project" value="UniProtKB-KW"/>
</dbReference>
<dbReference type="HAMAP" id="MF_00125">
    <property type="entry name" value="HisZ"/>
    <property type="match status" value="1"/>
</dbReference>
<evidence type="ECO:0000256" key="5">
    <source>
        <dbReference type="ARBA" id="ARBA00022490"/>
    </source>
</evidence>
<comment type="pathway">
    <text evidence="2 7">Amino-acid biosynthesis; L-histidine biosynthesis; L-histidine from 5-phospho-alpha-D-ribose 1-diphosphate: step 1/9.</text>
</comment>
<comment type="caution">
    <text evidence="9">The sequence shown here is derived from an EMBL/GenBank/DDBJ whole genome shotgun (WGS) entry which is preliminary data.</text>
</comment>
<dbReference type="AlphaFoldDB" id="A0A923L1S9"/>
<comment type="miscellaneous">
    <text evidence="7">This function is generally fulfilled by the C-terminal part of HisG, which is missing in some bacteria such as this one.</text>
</comment>
<protein>
    <recommendedName>
        <fullName evidence="4 7">ATP phosphoribosyltransferase regulatory subunit</fullName>
    </recommendedName>
</protein>
<evidence type="ECO:0000256" key="3">
    <source>
        <dbReference type="ARBA" id="ARBA00005539"/>
    </source>
</evidence>
<comment type="subcellular location">
    <subcellularLocation>
        <location evidence="1 7">Cytoplasm</location>
    </subcellularLocation>
</comment>
<evidence type="ECO:0000256" key="2">
    <source>
        <dbReference type="ARBA" id="ARBA00004667"/>
    </source>
</evidence>
<dbReference type="InterPro" id="IPR041715">
    <property type="entry name" value="HisRS-like_core"/>
</dbReference>
<keyword evidence="10" id="KW-1185">Reference proteome</keyword>
<dbReference type="PANTHER" id="PTHR11476:SF7">
    <property type="entry name" value="HISTIDINE--TRNA LIGASE"/>
    <property type="match status" value="1"/>
</dbReference>
<dbReference type="RefSeq" id="WP_186888649.1">
    <property type="nucleotide sequence ID" value="NZ_JACONZ010000005.1"/>
</dbReference>
<gene>
    <name evidence="7" type="primary">hisZ</name>
    <name evidence="9" type="ORF">H8S23_12275</name>
</gene>
<sequence length="385" mass="40855">MSCDTGVLAPAERASLALRGLFEQYGYRKYRMGQFEEYSLYMDNKSFLPSENVIAFTDLDGRLLALKPDVTLSIVRHAAARPATAEKLYYVENVYRPSAESHTFKEISQMGVEYIGRMDRCAMAEVAVLAARSLAEVGGDYLLEIGHMRFTAALLDALGLRDGPRSRALAALGQKNGPALQAAAAEAGLNGRDGAALAGLAGLYGPAPEALDRARALCRGPEMAGALAELEDVCAAVSAVGCGEKQQLDLSLVNGTGYYNGLLLRGYLKGLPRAVLTGGRYDNILKKFGKAGGGIGFALDLSEIARLPGGRPAAEIDLLIRYGPQTGAAQLAKAVDAAVRQGLRVRALPQDEDAGRLRWARQARLDADGALEESGKGGCAAWESC</sequence>
<dbReference type="InterPro" id="IPR045864">
    <property type="entry name" value="aa-tRNA-synth_II/BPL/LPL"/>
</dbReference>
<comment type="subunit">
    <text evidence="7">Heteromultimer composed of HisG and HisZ subunits.</text>
</comment>
<proteinExistence type="inferred from homology"/>
<dbReference type="SUPFAM" id="SSF55681">
    <property type="entry name" value="Class II aaRS and biotin synthetases"/>
    <property type="match status" value="1"/>
</dbReference>
<reference evidence="9" key="1">
    <citation type="submission" date="2020-08" db="EMBL/GenBank/DDBJ databases">
        <title>Genome public.</title>
        <authorList>
            <person name="Liu C."/>
            <person name="Sun Q."/>
        </authorList>
    </citation>
    <scope>NUCLEOTIDE SEQUENCE</scope>
    <source>
        <strain evidence="9">BX8</strain>
    </source>
</reference>
<dbReference type="InterPro" id="IPR004517">
    <property type="entry name" value="HisZ"/>
</dbReference>
<dbReference type="PANTHER" id="PTHR11476">
    <property type="entry name" value="HISTIDYL-TRNA SYNTHETASE"/>
    <property type="match status" value="1"/>
</dbReference>
<dbReference type="GO" id="GO:0140096">
    <property type="term" value="F:catalytic activity, acting on a protein"/>
    <property type="evidence" value="ECO:0007669"/>
    <property type="project" value="UniProtKB-ARBA"/>
</dbReference>
<keyword evidence="9" id="KW-0328">Glycosyltransferase</keyword>
<accession>A0A923L1S9</accession>
<dbReference type="EMBL" id="JACONZ010000005">
    <property type="protein sequence ID" value="MBC5582284.1"/>
    <property type="molecule type" value="Genomic_DNA"/>
</dbReference>
<evidence type="ECO:0000313" key="10">
    <source>
        <dbReference type="Proteomes" id="UP000659630"/>
    </source>
</evidence>
<comment type="similarity">
    <text evidence="3 7">Belongs to the class-II aminoacyl-tRNA synthetase family. HisZ subfamily.</text>
</comment>
<evidence type="ECO:0000259" key="8">
    <source>
        <dbReference type="Pfam" id="PF13393"/>
    </source>
</evidence>
<comment type="function">
    <text evidence="6 7">Required for the first step of histidine biosynthesis. May allow the feedback regulation of ATP phosphoribosyltransferase activity by histidine.</text>
</comment>
<feature type="domain" description="Class II Histidinyl-tRNA synthetase (HisRS)-like catalytic core" evidence="8">
    <location>
        <begin position="12"/>
        <end position="304"/>
    </location>
</feature>
<name>A0A923L1S9_9FIRM</name>
<dbReference type="GO" id="GO:0005737">
    <property type="term" value="C:cytoplasm"/>
    <property type="evidence" value="ECO:0007669"/>
    <property type="project" value="UniProtKB-SubCell"/>
</dbReference>
<dbReference type="Proteomes" id="UP000659630">
    <property type="component" value="Unassembled WGS sequence"/>
</dbReference>
<dbReference type="Pfam" id="PF13393">
    <property type="entry name" value="tRNA-synt_His"/>
    <property type="match status" value="1"/>
</dbReference>
<dbReference type="Gene3D" id="3.30.930.10">
    <property type="entry name" value="Bira Bifunctional Protein, Domain 2"/>
    <property type="match status" value="1"/>
</dbReference>
<keyword evidence="7" id="KW-0028">Amino-acid biosynthesis</keyword>
<keyword evidence="7" id="KW-0368">Histidine biosynthesis</keyword>
<evidence type="ECO:0000313" key="9">
    <source>
        <dbReference type="EMBL" id="MBC5582284.1"/>
    </source>
</evidence>
<organism evidence="9 10">
    <name type="scientific">Anaerofilum hominis</name>
    <dbReference type="NCBI Taxonomy" id="2763016"/>
    <lineage>
        <taxon>Bacteria</taxon>
        <taxon>Bacillati</taxon>
        <taxon>Bacillota</taxon>
        <taxon>Clostridia</taxon>
        <taxon>Eubacteriales</taxon>
        <taxon>Oscillospiraceae</taxon>
        <taxon>Anaerofilum</taxon>
    </lineage>
</organism>
<evidence type="ECO:0000256" key="4">
    <source>
        <dbReference type="ARBA" id="ARBA00020397"/>
    </source>
</evidence>
<keyword evidence="5 7" id="KW-0963">Cytoplasm</keyword>
<dbReference type="GO" id="GO:0000105">
    <property type="term" value="P:L-histidine biosynthetic process"/>
    <property type="evidence" value="ECO:0007669"/>
    <property type="project" value="UniProtKB-UniRule"/>
</dbReference>